<dbReference type="SMART" id="SM00091">
    <property type="entry name" value="PAS"/>
    <property type="match status" value="2"/>
</dbReference>
<dbReference type="VEuPathDB" id="FungiDB:SAPIO_CDS5140"/>
<comment type="catalytic activity">
    <reaction evidence="1">
        <text>ATP + protein L-histidine = ADP + protein N-phospho-L-histidine.</text>
        <dbReference type="EC" id="2.7.13.3"/>
    </reaction>
</comment>
<dbReference type="Gene3D" id="3.40.50.2300">
    <property type="match status" value="1"/>
</dbReference>
<dbReference type="PANTHER" id="PTHR43047:SF74">
    <property type="entry name" value="HISTIDINE KINASE-RELATED"/>
    <property type="match status" value="1"/>
</dbReference>
<dbReference type="EC" id="2.7.13.3" evidence="2"/>
<evidence type="ECO:0000256" key="5">
    <source>
        <dbReference type="ARBA" id="ARBA00022777"/>
    </source>
</evidence>
<dbReference type="FunFam" id="3.40.50.2300:FF:000158">
    <property type="entry name" value="Sensor histidine kinase/response regulator"/>
    <property type="match status" value="1"/>
</dbReference>
<feature type="domain" description="Histidine kinase" evidence="8">
    <location>
        <begin position="1251"/>
        <end position="1478"/>
    </location>
</feature>
<keyword evidence="4" id="KW-0808">Transferase</keyword>
<dbReference type="SUPFAM" id="SSF55785">
    <property type="entry name" value="PYP-like sensor domain (PAS domain)"/>
    <property type="match status" value="2"/>
</dbReference>
<dbReference type="InterPro" id="IPR004358">
    <property type="entry name" value="Sig_transdc_His_kin-like_C"/>
</dbReference>
<feature type="compositionally biased region" description="Low complexity" evidence="7">
    <location>
        <begin position="1515"/>
        <end position="1527"/>
    </location>
</feature>
<dbReference type="SMART" id="SM00388">
    <property type="entry name" value="HisKA"/>
    <property type="match status" value="1"/>
</dbReference>
<dbReference type="InterPro" id="IPR005467">
    <property type="entry name" value="His_kinase_dom"/>
</dbReference>
<dbReference type="CDD" id="cd00130">
    <property type="entry name" value="PAS"/>
    <property type="match status" value="2"/>
</dbReference>
<feature type="region of interest" description="Disordered" evidence="7">
    <location>
        <begin position="1481"/>
        <end position="1575"/>
    </location>
</feature>
<dbReference type="EMBL" id="JOWA01000097">
    <property type="protein sequence ID" value="KEZ43061.1"/>
    <property type="molecule type" value="Genomic_DNA"/>
</dbReference>
<evidence type="ECO:0000259" key="10">
    <source>
        <dbReference type="PROSITE" id="PS50112"/>
    </source>
</evidence>
<evidence type="ECO:0000256" key="6">
    <source>
        <dbReference type="PROSITE-ProRule" id="PRU00169"/>
    </source>
</evidence>
<dbReference type="GeneID" id="27724212"/>
<accession>A0A084G6U9</accession>
<dbReference type="InterPro" id="IPR001610">
    <property type="entry name" value="PAC"/>
</dbReference>
<dbReference type="SMART" id="SM00086">
    <property type="entry name" value="PAC"/>
    <property type="match status" value="2"/>
</dbReference>
<dbReference type="Proteomes" id="UP000028545">
    <property type="component" value="Unassembled WGS sequence"/>
</dbReference>
<organism evidence="12 13">
    <name type="scientific">Pseudallescheria apiosperma</name>
    <name type="common">Scedosporium apiospermum</name>
    <dbReference type="NCBI Taxonomy" id="563466"/>
    <lineage>
        <taxon>Eukaryota</taxon>
        <taxon>Fungi</taxon>
        <taxon>Dikarya</taxon>
        <taxon>Ascomycota</taxon>
        <taxon>Pezizomycotina</taxon>
        <taxon>Sordariomycetes</taxon>
        <taxon>Hypocreomycetidae</taxon>
        <taxon>Microascales</taxon>
        <taxon>Microascaceae</taxon>
        <taxon>Scedosporium</taxon>
    </lineage>
</organism>
<dbReference type="GO" id="GO:0000155">
    <property type="term" value="F:phosphorelay sensor kinase activity"/>
    <property type="evidence" value="ECO:0007669"/>
    <property type="project" value="InterPro"/>
</dbReference>
<keyword evidence="13" id="KW-1185">Reference proteome</keyword>
<evidence type="ECO:0000259" key="11">
    <source>
        <dbReference type="PROSITE" id="PS50113"/>
    </source>
</evidence>
<dbReference type="OMA" id="WGQKATF"/>
<feature type="compositionally biased region" description="Polar residues" evidence="7">
    <location>
        <begin position="474"/>
        <end position="483"/>
    </location>
</feature>
<dbReference type="RefSeq" id="XP_016642860.1">
    <property type="nucleotide sequence ID" value="XM_016787529.1"/>
</dbReference>
<dbReference type="InterPro" id="IPR011006">
    <property type="entry name" value="CheY-like_superfamily"/>
</dbReference>
<feature type="region of interest" description="Disordered" evidence="7">
    <location>
        <begin position="19"/>
        <end position="112"/>
    </location>
</feature>
<dbReference type="SMART" id="SM00387">
    <property type="entry name" value="HATPase_c"/>
    <property type="match status" value="1"/>
</dbReference>
<dbReference type="SUPFAM" id="SSF47384">
    <property type="entry name" value="Homodimeric domain of signal transducing histidine kinase"/>
    <property type="match status" value="1"/>
</dbReference>
<dbReference type="KEGG" id="sapo:SAPIO_CDS5140"/>
<evidence type="ECO:0000256" key="2">
    <source>
        <dbReference type="ARBA" id="ARBA00012438"/>
    </source>
</evidence>
<evidence type="ECO:0000256" key="7">
    <source>
        <dbReference type="SAM" id="MobiDB-lite"/>
    </source>
</evidence>
<dbReference type="InterPro" id="IPR003661">
    <property type="entry name" value="HisK_dim/P_dom"/>
</dbReference>
<feature type="region of interest" description="Disordered" evidence="7">
    <location>
        <begin position="743"/>
        <end position="850"/>
    </location>
</feature>
<dbReference type="InterPro" id="IPR000700">
    <property type="entry name" value="PAS-assoc_C"/>
</dbReference>
<dbReference type="FunFam" id="3.30.565.10:FF:000010">
    <property type="entry name" value="Sensor histidine kinase RcsC"/>
    <property type="match status" value="1"/>
</dbReference>
<feature type="region of interest" description="Disordered" evidence="7">
    <location>
        <begin position="233"/>
        <end position="308"/>
    </location>
</feature>
<dbReference type="PROSITE" id="PS50112">
    <property type="entry name" value="PAS"/>
    <property type="match status" value="1"/>
</dbReference>
<dbReference type="PROSITE" id="PS50110">
    <property type="entry name" value="RESPONSE_REGULATORY"/>
    <property type="match status" value="1"/>
</dbReference>
<dbReference type="PROSITE" id="PS50113">
    <property type="entry name" value="PAC"/>
    <property type="match status" value="2"/>
</dbReference>
<feature type="region of interest" description="Disordered" evidence="7">
    <location>
        <begin position="393"/>
        <end position="494"/>
    </location>
</feature>
<feature type="compositionally biased region" description="Polar residues" evidence="7">
    <location>
        <begin position="432"/>
        <end position="443"/>
    </location>
</feature>
<dbReference type="GO" id="GO:0009927">
    <property type="term" value="F:histidine phosphotransfer kinase activity"/>
    <property type="evidence" value="ECO:0007669"/>
    <property type="project" value="TreeGrafter"/>
</dbReference>
<feature type="domain" description="PAC" evidence="11">
    <location>
        <begin position="969"/>
        <end position="1021"/>
    </location>
</feature>
<dbReference type="InterPro" id="IPR001789">
    <property type="entry name" value="Sig_transdc_resp-reg_receiver"/>
</dbReference>
<dbReference type="Pfam" id="PF02518">
    <property type="entry name" value="HATPase_c"/>
    <property type="match status" value="1"/>
</dbReference>
<evidence type="ECO:0000256" key="4">
    <source>
        <dbReference type="ARBA" id="ARBA00022679"/>
    </source>
</evidence>
<dbReference type="SMART" id="SM00448">
    <property type="entry name" value="REC"/>
    <property type="match status" value="1"/>
</dbReference>
<feature type="compositionally biased region" description="Low complexity" evidence="7">
    <location>
        <begin position="1544"/>
        <end position="1574"/>
    </location>
</feature>
<dbReference type="Pfam" id="PF00072">
    <property type="entry name" value="Response_reg"/>
    <property type="match status" value="1"/>
</dbReference>
<name>A0A084G6U9_PSEDA</name>
<sequence>MADAPSPLTQYRKRLARDLEMRERSAINSMAGASDKKRVSPIQEETAETHIEELVNPNLTTTSTESGNTIRGGVTPGLTASTPSYPFPRMQSFSRKSSHSTKPSWAPASSQSPLKLSHFNFPFLERDLPSLSDATPSPFVFHPDGPSMSPEASRGHAAEYPTPNLFDLSLMLTAEPGLDAWWETVVHIMTQVYKAERVTLSVPADTTDIENVPWGQRATYNAHQEDGLSMGYMERSAGGVSDTPDPADVAPDLPSHPDEVSEAPPLRPTLSSRHSFTAFEESKDQTGIQDQPPRRPSGLARSKSYMPSVVSAKEPSHPALSKSALQQLAAADGDDTPTWEASLGQRRMPKARVLPVLQALDYEADPLIDNASVTKVLGRGKVIALTRTYPYLHPDIAEPPNVPVSAPNEKDPAKRRQSDSSIRRADVGGPSAGQQPSKVTSSREGARSGRLKARFEEELHRRPVSPKYEEYEQAPQSPWTQSPAPSPAVRADPKENPFFADAVVDEDSFNPGVASPDYSTISPPETIGIDNSSSVLHIPLNHVLLSRPHQPFPSDSNANPRPEVWASTLGGDAAPGSEFSPRRTTPVAILSILSPVIPYPSNLRRSLGHLSMHLATSFSLCQHYSTLETELAGMKRRRPQTPGFGAVTSDGRPITIPSSLATMLHLSPEDLQTQSSHAGSITSLSDYSAISRSAVGSPMVTPGVVDQANLPDRPDKGPMTMSPVPETEDDYFRAQHPPIVPGVELASANAGRRGKTAITSRETEKRRPRGSSTTSAQGSDLLETKVATDRRRRSGEDAAAGSTSILSRERGDSIASDSKPADAVLGAPDSTTSKAQETTPPKHRHTRLHSYGADFETTFPSLLPSSTITSKPPMPSRTASMVSGVSASNAEMPPPSDRLKGLILDSLPAHVFVALPQTGEVVWVSSRYLTYRGLSVGDLIADPWGSIHEEDRHDYLKAWSHCLRTGEQFSRVVRIRRFDGAYRWFYARAVASRDKRGVIHHFLGSYMDIHDQRIAEIKAARQEQLAASEAKHKLLANLIPQIIFTATDNSGITSANEQWMSYTGQSFEDSLGLGFMEYVHPEDLAKCHIPSESQPKSPQKSPEKKLNIPQDPIAFTGSATAFLRHISGHVDTGLNPDDITNLHLNGRIGQGKDENNLESASASDLNELARKGVIKVARDSNGRLSYTTEVRLRSKSGEYRWHLVRCVEIDNVDFGDGANSYFGSATDINDHKLLEAKLKEAMESKSRFLSNMSHEIRTPLIGISGMVSFLQDTELDEEQRDYTNTIQTSANSLLMIINDILDLSKVAAGMMKLKFEWFHTRALIEDVNELVSTMAIAKRLELNYIVDEDVPAYVKGDKIRIRQVLLNVIGNAIKFTSEGEVFSRCKVYRGNDASGLASNEIKLEFAIVDTGRGFTKEEAELIFKPFSQIDGSSTRQHGGSGLGLVISRQLVELHGGKMEGTAVPGKGSTFTFTAKFGLPTEEDYPELQPSPSSIPADHDCHEDNTIPPMSAISAPQQQQEPQQQQPPKTRVSSRNNPDADAGLTSTTSSGPQSSDSSNVSSAQSGLSTLTGGSSVPSIKAGLVRLSEAAKATGHDLSQVVLPNPCEGSPPEMVSDPRPPVYSILIVCPQTHSREATSQHIATTLPRDVPCRIKALDSADEARKLINSENGPPFTHIVLNLPTPEEVIALIEQTTKLPNRQGVIILVLSDTVQRQQVIKLASGTACEKLISEKQITFIYKPVKPSRFAVIFDPDKVRDLSIDRNRSTAQQMVESQKASYLEIEKRMGNKGYRVLLVEDNPVNQKVLTKYLKKVGVGVDIATDGLDCVDMVFSRPYGYYSLILCDLHMPRKDGYQACREVRDWEKLKGNRAKMPIIALSANVMSDVQEKCLAAGFSDYITKPVDFIDLSTAMSKFF</sequence>
<dbReference type="CDD" id="cd00082">
    <property type="entry name" value="HisKA"/>
    <property type="match status" value="1"/>
</dbReference>
<evidence type="ECO:0000256" key="3">
    <source>
        <dbReference type="ARBA" id="ARBA00022553"/>
    </source>
</evidence>
<reference evidence="12 13" key="1">
    <citation type="journal article" date="2014" name="Genome Announc.">
        <title>Draft genome sequence of the pathogenic fungus Scedosporium apiospermum.</title>
        <authorList>
            <person name="Vandeputte P."/>
            <person name="Ghamrawi S."/>
            <person name="Rechenmann M."/>
            <person name="Iltis A."/>
            <person name="Giraud S."/>
            <person name="Fleury M."/>
            <person name="Thornton C."/>
            <person name="Delhaes L."/>
            <person name="Meyer W."/>
            <person name="Papon N."/>
            <person name="Bouchara J.P."/>
        </authorList>
    </citation>
    <scope>NUCLEOTIDE SEQUENCE [LARGE SCALE GENOMIC DNA]</scope>
    <source>
        <strain evidence="12 13">IHEM 14462</strain>
    </source>
</reference>
<feature type="compositionally biased region" description="Basic and acidic residues" evidence="7">
    <location>
        <begin position="408"/>
        <end position="426"/>
    </location>
</feature>
<feature type="domain" description="Response regulatory" evidence="9">
    <location>
        <begin position="1791"/>
        <end position="1914"/>
    </location>
</feature>
<dbReference type="PROSITE" id="PS50109">
    <property type="entry name" value="HIS_KIN"/>
    <property type="match status" value="1"/>
</dbReference>
<dbReference type="SUPFAM" id="SSF55874">
    <property type="entry name" value="ATPase domain of HSP90 chaperone/DNA topoisomerase II/histidine kinase"/>
    <property type="match status" value="1"/>
</dbReference>
<dbReference type="Pfam" id="PF00512">
    <property type="entry name" value="HisKA"/>
    <property type="match status" value="1"/>
</dbReference>
<dbReference type="InterPro" id="IPR036097">
    <property type="entry name" value="HisK_dim/P_sf"/>
</dbReference>
<keyword evidence="5" id="KW-0418">Kinase</keyword>
<dbReference type="SUPFAM" id="SSF52172">
    <property type="entry name" value="CheY-like"/>
    <property type="match status" value="1"/>
</dbReference>
<dbReference type="CDD" id="cd17546">
    <property type="entry name" value="REC_hyHK_CKI1_RcsC-like"/>
    <property type="match status" value="1"/>
</dbReference>
<feature type="compositionally biased region" description="Polar residues" evidence="7">
    <location>
        <begin position="91"/>
        <end position="112"/>
    </location>
</feature>
<dbReference type="GO" id="GO:0005886">
    <property type="term" value="C:plasma membrane"/>
    <property type="evidence" value="ECO:0007669"/>
    <property type="project" value="TreeGrafter"/>
</dbReference>
<feature type="compositionally biased region" description="Polar residues" evidence="7">
    <location>
        <begin position="829"/>
        <end position="839"/>
    </location>
</feature>
<feature type="region of interest" description="Disordered" evidence="7">
    <location>
        <begin position="1088"/>
        <end position="1110"/>
    </location>
</feature>
<keyword evidence="3 6" id="KW-0597">Phosphoprotein</keyword>
<dbReference type="HOGENOM" id="CLU_000263_0_0_1"/>
<evidence type="ECO:0000313" key="13">
    <source>
        <dbReference type="Proteomes" id="UP000028545"/>
    </source>
</evidence>
<proteinExistence type="predicted"/>
<feature type="domain" description="PAS" evidence="10">
    <location>
        <begin position="1028"/>
        <end position="1083"/>
    </location>
</feature>
<dbReference type="InterPro" id="IPR035965">
    <property type="entry name" value="PAS-like_dom_sf"/>
</dbReference>
<dbReference type="InterPro" id="IPR036890">
    <property type="entry name" value="HATPase_C_sf"/>
</dbReference>
<evidence type="ECO:0000313" key="12">
    <source>
        <dbReference type="EMBL" id="KEZ43061.1"/>
    </source>
</evidence>
<dbReference type="PANTHER" id="PTHR43047">
    <property type="entry name" value="TWO-COMPONENT HISTIDINE PROTEIN KINASE"/>
    <property type="match status" value="1"/>
</dbReference>
<dbReference type="Pfam" id="PF08447">
    <property type="entry name" value="PAS_3"/>
    <property type="match status" value="1"/>
</dbReference>
<evidence type="ECO:0000259" key="9">
    <source>
        <dbReference type="PROSITE" id="PS50110"/>
    </source>
</evidence>
<feature type="region of interest" description="Disordered" evidence="7">
    <location>
        <begin position="698"/>
        <end position="729"/>
    </location>
</feature>
<dbReference type="CDD" id="cd16922">
    <property type="entry name" value="HATPase_EvgS-ArcB-TorS-like"/>
    <property type="match status" value="1"/>
</dbReference>
<feature type="modified residue" description="4-aspartylphosphate" evidence="6">
    <location>
        <position position="1843"/>
    </location>
</feature>
<dbReference type="Gene3D" id="3.30.565.10">
    <property type="entry name" value="Histidine kinase-like ATPase, C-terminal domain"/>
    <property type="match status" value="1"/>
</dbReference>
<dbReference type="Gene3D" id="1.10.287.130">
    <property type="match status" value="1"/>
</dbReference>
<gene>
    <name evidence="12" type="ORF">SAPIO_CDS5140</name>
</gene>
<evidence type="ECO:0000256" key="1">
    <source>
        <dbReference type="ARBA" id="ARBA00000085"/>
    </source>
</evidence>
<dbReference type="InterPro" id="IPR000014">
    <property type="entry name" value="PAS"/>
</dbReference>
<dbReference type="InterPro" id="IPR013655">
    <property type="entry name" value="PAS_fold_3"/>
</dbReference>
<dbReference type="Gene3D" id="3.30.450.20">
    <property type="entry name" value="PAS domain"/>
    <property type="match status" value="2"/>
</dbReference>
<dbReference type="InterPro" id="IPR003594">
    <property type="entry name" value="HATPase_dom"/>
</dbReference>
<comment type="caution">
    <text evidence="12">The sequence shown here is derived from an EMBL/GenBank/DDBJ whole genome shotgun (WGS) entry which is preliminary data.</text>
</comment>
<feature type="compositionally biased region" description="Low complexity" evidence="7">
    <location>
        <begin position="1090"/>
        <end position="1100"/>
    </location>
</feature>
<protein>
    <recommendedName>
        <fullName evidence="2">histidine kinase</fullName>
        <ecNumber evidence="2">2.7.13.3</ecNumber>
    </recommendedName>
</protein>
<evidence type="ECO:0000259" key="8">
    <source>
        <dbReference type="PROSITE" id="PS50109"/>
    </source>
</evidence>
<dbReference type="OrthoDB" id="303614at2759"/>
<dbReference type="PRINTS" id="PR00344">
    <property type="entry name" value="BCTRLSENSOR"/>
</dbReference>
<dbReference type="FunFam" id="1.10.287.130:FF:000050">
    <property type="entry name" value="Related to histidine kinase"/>
    <property type="match status" value="1"/>
</dbReference>
<feature type="domain" description="PAC" evidence="11">
    <location>
        <begin position="1186"/>
        <end position="1240"/>
    </location>
</feature>
<feature type="compositionally biased region" description="Polar residues" evidence="7">
    <location>
        <begin position="57"/>
        <end position="69"/>
    </location>
</feature>